<accession>A0A9P6ITD5</accession>
<proteinExistence type="predicted"/>
<dbReference type="Proteomes" id="UP000738359">
    <property type="component" value="Unassembled WGS sequence"/>
</dbReference>
<dbReference type="AlphaFoldDB" id="A0A9P6ITD5"/>
<name>A0A9P6ITD5_MORAP</name>
<evidence type="ECO:0000313" key="2">
    <source>
        <dbReference type="EMBL" id="KAF9946645.1"/>
    </source>
</evidence>
<reference evidence="2" key="1">
    <citation type="journal article" date="2020" name="Fungal Divers.">
        <title>Resolving the Mortierellaceae phylogeny through synthesis of multi-gene phylogenetics and phylogenomics.</title>
        <authorList>
            <person name="Vandepol N."/>
            <person name="Liber J."/>
            <person name="Desiro A."/>
            <person name="Na H."/>
            <person name="Kennedy M."/>
            <person name="Barry K."/>
            <person name="Grigoriev I.V."/>
            <person name="Miller A.N."/>
            <person name="O'Donnell K."/>
            <person name="Stajich J.E."/>
            <person name="Bonito G."/>
        </authorList>
    </citation>
    <scope>NUCLEOTIDE SEQUENCE</scope>
    <source>
        <strain evidence="2">CK1249</strain>
    </source>
</reference>
<sequence>MSTLQRDPSSLSYEALHAKLSELFKVPKLTIQFEAQDGSMRLMQKDSDVLSAVVSSAALVPPHAAMLVVKLSVEPCKVQASLGHGTSSSSSSSLTSSGSSKARSSKVKREATTPVSSKGVDACARRDSCKDSSRQRKPAEGEGHI</sequence>
<gene>
    <name evidence="2" type="ORF">BGZ70_003112</name>
</gene>
<feature type="compositionally biased region" description="Low complexity" evidence="1">
    <location>
        <begin position="80"/>
        <end position="102"/>
    </location>
</feature>
<evidence type="ECO:0000313" key="3">
    <source>
        <dbReference type="Proteomes" id="UP000738359"/>
    </source>
</evidence>
<evidence type="ECO:0000256" key="1">
    <source>
        <dbReference type="SAM" id="MobiDB-lite"/>
    </source>
</evidence>
<feature type="region of interest" description="Disordered" evidence="1">
    <location>
        <begin position="80"/>
        <end position="145"/>
    </location>
</feature>
<evidence type="ECO:0008006" key="4">
    <source>
        <dbReference type="Google" id="ProtNLM"/>
    </source>
</evidence>
<keyword evidence="3" id="KW-1185">Reference proteome</keyword>
<protein>
    <recommendedName>
        <fullName evidence="4">PB1 domain-containing protein</fullName>
    </recommendedName>
</protein>
<feature type="compositionally biased region" description="Basic and acidic residues" evidence="1">
    <location>
        <begin position="123"/>
        <end position="145"/>
    </location>
</feature>
<comment type="caution">
    <text evidence="2">The sequence shown here is derived from an EMBL/GenBank/DDBJ whole genome shotgun (WGS) entry which is preliminary data.</text>
</comment>
<dbReference type="EMBL" id="JAAAHY010001808">
    <property type="protein sequence ID" value="KAF9946645.1"/>
    <property type="molecule type" value="Genomic_DNA"/>
</dbReference>
<organism evidence="2 3">
    <name type="scientific">Mortierella alpina</name>
    <name type="common">Oleaginous fungus</name>
    <name type="synonym">Mortierella renispora</name>
    <dbReference type="NCBI Taxonomy" id="64518"/>
    <lineage>
        <taxon>Eukaryota</taxon>
        <taxon>Fungi</taxon>
        <taxon>Fungi incertae sedis</taxon>
        <taxon>Mucoromycota</taxon>
        <taxon>Mortierellomycotina</taxon>
        <taxon>Mortierellomycetes</taxon>
        <taxon>Mortierellales</taxon>
        <taxon>Mortierellaceae</taxon>
        <taxon>Mortierella</taxon>
    </lineage>
</organism>